<dbReference type="RefSeq" id="WP_251936451.1">
    <property type="nucleotide sequence ID" value="NZ_CP098747.1"/>
</dbReference>
<organism evidence="1 2">
    <name type="scientific">Sneathiella marina</name>
    <dbReference type="NCBI Taxonomy" id="2950108"/>
    <lineage>
        <taxon>Bacteria</taxon>
        <taxon>Pseudomonadati</taxon>
        <taxon>Pseudomonadota</taxon>
        <taxon>Alphaproteobacteria</taxon>
        <taxon>Sneathiellales</taxon>
        <taxon>Sneathiellaceae</taxon>
        <taxon>Sneathiella</taxon>
    </lineage>
</organism>
<evidence type="ECO:0000313" key="2">
    <source>
        <dbReference type="Proteomes" id="UP001056291"/>
    </source>
</evidence>
<reference evidence="1" key="1">
    <citation type="submission" date="2022-06" db="EMBL/GenBank/DDBJ databases">
        <title>Sneathiella actinostolidae sp. nov., isolated from a sea anemonein the Western Pacific Ocean.</title>
        <authorList>
            <person name="Wei M.J."/>
        </authorList>
    </citation>
    <scope>NUCLEOTIDE SEQUENCE</scope>
    <source>
        <strain evidence="1">PHK-P5</strain>
    </source>
</reference>
<protein>
    <submittedName>
        <fullName evidence="1">Uncharacterized protein</fullName>
    </submittedName>
</protein>
<keyword evidence="2" id="KW-1185">Reference proteome</keyword>
<evidence type="ECO:0000313" key="1">
    <source>
        <dbReference type="EMBL" id="USG62572.1"/>
    </source>
</evidence>
<dbReference type="Proteomes" id="UP001056291">
    <property type="component" value="Chromosome"/>
</dbReference>
<proteinExistence type="predicted"/>
<accession>A0ABY4W6C6</accession>
<name>A0ABY4W6C6_9PROT</name>
<sequence>MKISEAVPNHLKDLYYPEQLTLWSIRIWSDGYRQNYSPYATLREAYQRAKCSNGLMALDNFLSLVISGNSRPVDIRCPCCGGISEDEWRMLQSIALVQAGREEKVSRLISHFLEPATVRVAQSVIANWAQELSDRSLQLQLRPRALQQVEPNYAVAEKRASFRVITNPSKVVLH</sequence>
<gene>
    <name evidence="1" type="ORF">NBZ79_06235</name>
</gene>
<dbReference type="EMBL" id="CP098747">
    <property type="protein sequence ID" value="USG62572.1"/>
    <property type="molecule type" value="Genomic_DNA"/>
</dbReference>